<evidence type="ECO:0000313" key="1">
    <source>
        <dbReference type="EMBL" id="TWU44872.1"/>
    </source>
</evidence>
<proteinExistence type="predicted"/>
<dbReference type="Proteomes" id="UP000315471">
    <property type="component" value="Unassembled WGS sequence"/>
</dbReference>
<dbReference type="EMBL" id="SJPY01000001">
    <property type="protein sequence ID" value="TWU44872.1"/>
    <property type="molecule type" value="Genomic_DNA"/>
</dbReference>
<name>A0A5C6E7E5_9BACT</name>
<comment type="caution">
    <text evidence="1">The sequence shown here is derived from an EMBL/GenBank/DDBJ whole genome shotgun (WGS) entry which is preliminary data.</text>
</comment>
<gene>
    <name evidence="1" type="ORF">Q31b_00420</name>
</gene>
<evidence type="ECO:0000313" key="2">
    <source>
        <dbReference type="Proteomes" id="UP000315471"/>
    </source>
</evidence>
<sequence>MIGRRGAAFLLLVVLVTMVVLAAVRTMVVAETSSRRHDLLGRRNQTLAAAIDAAMPIVDNSFQTCRLPIDEAANEFIQVTLDQNQSIVTATWYQGDKVVDEMTRQIHLEEDGADQ</sequence>
<protein>
    <submittedName>
        <fullName evidence="1">Uncharacterized protein</fullName>
    </submittedName>
</protein>
<dbReference type="AlphaFoldDB" id="A0A5C6E7E5"/>
<keyword evidence="2" id="KW-1185">Reference proteome</keyword>
<reference evidence="1 2" key="1">
    <citation type="submission" date="2019-02" db="EMBL/GenBank/DDBJ databases">
        <title>Deep-cultivation of Planctomycetes and their phenomic and genomic characterization uncovers novel biology.</title>
        <authorList>
            <person name="Wiegand S."/>
            <person name="Jogler M."/>
            <person name="Boedeker C."/>
            <person name="Pinto D."/>
            <person name="Vollmers J."/>
            <person name="Rivas-Marin E."/>
            <person name="Kohn T."/>
            <person name="Peeters S.H."/>
            <person name="Heuer A."/>
            <person name="Rast P."/>
            <person name="Oberbeckmann S."/>
            <person name="Bunk B."/>
            <person name="Jeske O."/>
            <person name="Meyerdierks A."/>
            <person name="Storesund J.E."/>
            <person name="Kallscheuer N."/>
            <person name="Luecker S."/>
            <person name="Lage O.M."/>
            <person name="Pohl T."/>
            <person name="Merkel B.J."/>
            <person name="Hornburger P."/>
            <person name="Mueller R.-W."/>
            <person name="Bruemmer F."/>
            <person name="Labrenz M."/>
            <person name="Spormann A.M."/>
            <person name="Op Den Camp H."/>
            <person name="Overmann J."/>
            <person name="Amann R."/>
            <person name="Jetten M.S.M."/>
            <person name="Mascher T."/>
            <person name="Medema M.H."/>
            <person name="Devos D.P."/>
            <person name="Kaster A.-K."/>
            <person name="Ovreas L."/>
            <person name="Rohde M."/>
            <person name="Galperin M.Y."/>
            <person name="Jogler C."/>
        </authorList>
    </citation>
    <scope>NUCLEOTIDE SEQUENCE [LARGE SCALE GENOMIC DNA]</scope>
    <source>
        <strain evidence="1 2">Q31b</strain>
    </source>
</reference>
<accession>A0A5C6E7E5</accession>
<organism evidence="1 2">
    <name type="scientific">Novipirellula aureliae</name>
    <dbReference type="NCBI Taxonomy" id="2527966"/>
    <lineage>
        <taxon>Bacteria</taxon>
        <taxon>Pseudomonadati</taxon>
        <taxon>Planctomycetota</taxon>
        <taxon>Planctomycetia</taxon>
        <taxon>Pirellulales</taxon>
        <taxon>Pirellulaceae</taxon>
        <taxon>Novipirellula</taxon>
    </lineage>
</organism>